<evidence type="ECO:0000313" key="1">
    <source>
        <dbReference type="EMBL" id="CBW27856.1"/>
    </source>
</evidence>
<dbReference type="PATRIC" id="fig|862908.3.peg.2962"/>
<dbReference type="HOGENOM" id="CLU_1684127_0_0_7"/>
<dbReference type="Proteomes" id="UP000008963">
    <property type="component" value="Chromosome"/>
</dbReference>
<name>E1WZG7_HALMS</name>
<dbReference type="RefSeq" id="WP_014245626.1">
    <property type="nucleotide sequence ID" value="NC_016620.1"/>
</dbReference>
<sequence>MSNFRIDKPFETRPPRLKDLVNQHVMGDVWIRDTPFGPVTDSLKVAEHFDMKHHNVLRAIDKCNKELGTELKYELCKNLIENNHLSGPKGREREYRKVDITEFGLTLLLLYINTPKARKISAEILYRFFILKTYLEGLNENQIGALKGYYRKQMKD</sequence>
<evidence type="ECO:0000313" key="2">
    <source>
        <dbReference type="Proteomes" id="UP000008963"/>
    </source>
</evidence>
<dbReference type="KEGG" id="bmx:BMS_3098"/>
<organism evidence="1 2">
    <name type="scientific">Halobacteriovorax marinus (strain ATCC BAA-682 / DSM 15412 / SJ)</name>
    <name type="common">Bacteriovorax marinus</name>
    <dbReference type="NCBI Taxonomy" id="862908"/>
    <lineage>
        <taxon>Bacteria</taxon>
        <taxon>Pseudomonadati</taxon>
        <taxon>Bdellovibrionota</taxon>
        <taxon>Bacteriovoracia</taxon>
        <taxon>Bacteriovoracales</taxon>
        <taxon>Halobacteriovoraceae</taxon>
        <taxon>Halobacteriovorax</taxon>
    </lineage>
</organism>
<accession>E1WZG7</accession>
<dbReference type="eggNOG" id="COG3646">
    <property type="taxonomic scope" value="Bacteria"/>
</dbReference>
<dbReference type="Pfam" id="PF09669">
    <property type="entry name" value="Phage_pRha"/>
    <property type="match status" value="1"/>
</dbReference>
<proteinExistence type="predicted"/>
<protein>
    <submittedName>
        <fullName evidence="1">Uncharacterized protein</fullName>
    </submittedName>
</protein>
<dbReference type="InterPro" id="IPR014054">
    <property type="entry name" value="Phage_regulatory_Rha"/>
</dbReference>
<dbReference type="AlphaFoldDB" id="E1WZG7"/>
<dbReference type="OrthoDB" id="5308621at2"/>
<reference evidence="2" key="1">
    <citation type="journal article" date="2013" name="ISME J.">
        <title>A small predatory core genome in the divergent marine Bacteriovorax marinus SJ and the terrestrial Bdellovibrio bacteriovorus.</title>
        <authorList>
            <person name="Crossman L.C."/>
            <person name="Chen H."/>
            <person name="Cerdeno-Tarraga A.M."/>
            <person name="Brooks K."/>
            <person name="Quail M.A."/>
            <person name="Pineiro S.A."/>
            <person name="Hobley L."/>
            <person name="Sockett R.E."/>
            <person name="Bentley S.D."/>
            <person name="Parkhill J."/>
            <person name="Williams H.N."/>
            <person name="Stine O.C."/>
        </authorList>
    </citation>
    <scope>NUCLEOTIDE SEQUENCE [LARGE SCALE GENOMIC DNA]</scope>
    <source>
        <strain evidence="2">ATCC BAA-682 / DSM 15412 / SJ</strain>
    </source>
</reference>
<dbReference type="EMBL" id="FQ312005">
    <property type="protein sequence ID" value="CBW27856.1"/>
    <property type="molecule type" value="Genomic_DNA"/>
</dbReference>
<keyword evidence="2" id="KW-1185">Reference proteome</keyword>
<gene>
    <name evidence="1" type="ordered locus">BMS_3098</name>
</gene>